<comment type="caution">
    <text evidence="3">The sequence shown here is derived from an EMBL/GenBank/DDBJ whole genome shotgun (WGS) entry which is preliminary data.</text>
</comment>
<evidence type="ECO:0000313" key="4">
    <source>
        <dbReference type="Proteomes" id="UP000474957"/>
    </source>
</evidence>
<evidence type="ECO:0000259" key="2">
    <source>
        <dbReference type="Pfam" id="PF13441"/>
    </source>
</evidence>
<feature type="domain" description="YMGG-like Gly-zipper" evidence="2">
    <location>
        <begin position="23"/>
        <end position="64"/>
    </location>
</feature>
<keyword evidence="4" id="KW-1185">Reference proteome</keyword>
<evidence type="ECO:0000256" key="1">
    <source>
        <dbReference type="SAM" id="SignalP"/>
    </source>
</evidence>
<dbReference type="InterPro" id="IPR027367">
    <property type="entry name" value="Gly-zipper_YMGG"/>
</dbReference>
<dbReference type="AlphaFoldDB" id="A0A6L5Z5U3"/>
<proteinExistence type="predicted"/>
<organism evidence="3 4">
    <name type="scientific">Halovulum marinum</name>
    <dbReference type="NCBI Taxonomy" id="2662447"/>
    <lineage>
        <taxon>Bacteria</taxon>
        <taxon>Pseudomonadati</taxon>
        <taxon>Pseudomonadota</taxon>
        <taxon>Alphaproteobacteria</taxon>
        <taxon>Rhodobacterales</taxon>
        <taxon>Paracoccaceae</taxon>
        <taxon>Halovulum</taxon>
    </lineage>
</organism>
<dbReference type="Pfam" id="PF13441">
    <property type="entry name" value="Gly-zipper_YMGG"/>
    <property type="match status" value="1"/>
</dbReference>
<keyword evidence="1" id="KW-0732">Signal</keyword>
<dbReference type="PROSITE" id="PS51257">
    <property type="entry name" value="PROKAR_LIPOPROTEIN"/>
    <property type="match status" value="1"/>
</dbReference>
<protein>
    <submittedName>
        <fullName evidence="3">Glycine zipper 2TM domain-containing protein</fullName>
    </submittedName>
</protein>
<dbReference type="EMBL" id="WIND01000019">
    <property type="protein sequence ID" value="MSU91450.1"/>
    <property type="molecule type" value="Genomic_DNA"/>
</dbReference>
<dbReference type="Proteomes" id="UP000474957">
    <property type="component" value="Unassembled WGS sequence"/>
</dbReference>
<evidence type="ECO:0000313" key="3">
    <source>
        <dbReference type="EMBL" id="MSU91450.1"/>
    </source>
</evidence>
<dbReference type="RefSeq" id="WP_154448609.1">
    <property type="nucleotide sequence ID" value="NZ_WIND01000019.1"/>
</dbReference>
<sequence>MIKSAVLAASLSSAAFLAACETTEQSAAAGGLTGAAIGATIADDDLKGAVIGGAIGAAAGTLVSEANQPGDCIYRDSYGREYVADCPN</sequence>
<gene>
    <name evidence="3" type="ORF">GE300_17870</name>
</gene>
<name>A0A6L5Z5U3_9RHOB</name>
<feature type="chain" id="PRO_5026856798" evidence="1">
    <location>
        <begin position="19"/>
        <end position="88"/>
    </location>
</feature>
<accession>A0A6L5Z5U3</accession>
<reference evidence="3 4" key="1">
    <citation type="submission" date="2019-10" db="EMBL/GenBank/DDBJ databases">
        <title>Cognatihalovulum marinum gen. nov. sp. nov., a new member of the family Rhodobacteraceae isolated from deep seawater of the Northwest Indian Ocean.</title>
        <authorList>
            <person name="Ruan C."/>
            <person name="Wang J."/>
            <person name="Zheng X."/>
            <person name="Song L."/>
            <person name="Zhu Y."/>
            <person name="Huang Y."/>
            <person name="Lu Z."/>
            <person name="Du W."/>
            <person name="Huang L."/>
            <person name="Dai X."/>
        </authorList>
    </citation>
    <scope>NUCLEOTIDE SEQUENCE [LARGE SCALE GENOMIC DNA]</scope>
    <source>
        <strain evidence="3 4">2CG4</strain>
    </source>
</reference>
<feature type="signal peptide" evidence="1">
    <location>
        <begin position="1"/>
        <end position="18"/>
    </location>
</feature>